<evidence type="ECO:0000313" key="9">
    <source>
        <dbReference type="Proteomes" id="UP001139000"/>
    </source>
</evidence>
<dbReference type="Pfam" id="PF13185">
    <property type="entry name" value="GAF_2"/>
    <property type="match status" value="1"/>
</dbReference>
<dbReference type="SUPFAM" id="SSF55781">
    <property type="entry name" value="GAF domain-like"/>
    <property type="match status" value="1"/>
</dbReference>
<dbReference type="PROSITE" id="PS50113">
    <property type="entry name" value="PAC"/>
    <property type="match status" value="1"/>
</dbReference>
<feature type="domain" description="PAC" evidence="7">
    <location>
        <begin position="213"/>
        <end position="264"/>
    </location>
</feature>
<evidence type="ECO:0000256" key="4">
    <source>
        <dbReference type="ARBA" id="ARBA00022679"/>
    </source>
</evidence>
<dbReference type="Pfam" id="PF08447">
    <property type="entry name" value="PAS_3"/>
    <property type="match status" value="2"/>
</dbReference>
<dbReference type="EMBL" id="JAJTTC010000003">
    <property type="protein sequence ID" value="MCF0063154.1"/>
    <property type="molecule type" value="Genomic_DNA"/>
</dbReference>
<dbReference type="InterPro" id="IPR035965">
    <property type="entry name" value="PAS-like_dom_sf"/>
</dbReference>
<dbReference type="InterPro" id="IPR001610">
    <property type="entry name" value="PAC"/>
</dbReference>
<evidence type="ECO:0000256" key="2">
    <source>
        <dbReference type="ARBA" id="ARBA00012438"/>
    </source>
</evidence>
<accession>A0A9X1PMR9</accession>
<dbReference type="PANTHER" id="PTHR43304">
    <property type="entry name" value="PHYTOCHROME-LIKE PROTEIN CPH1"/>
    <property type="match status" value="1"/>
</dbReference>
<comment type="caution">
    <text evidence="8">The sequence shown here is derived from an EMBL/GenBank/DDBJ whole genome shotgun (WGS) entry which is preliminary data.</text>
</comment>
<keyword evidence="5" id="KW-0418">Kinase</keyword>
<dbReference type="NCBIfam" id="TIGR00229">
    <property type="entry name" value="sensory_box"/>
    <property type="match status" value="1"/>
</dbReference>
<dbReference type="SMART" id="SM00091">
    <property type="entry name" value="PAS"/>
    <property type="match status" value="1"/>
</dbReference>
<sequence>MDLSLVNGMVGDKTMCETQRIARVGSWESDLLTNSVMWSDLVKEIHEVSPDYQPEYTAAMNFYKQEYRELVAQAVQKTISDGSLFDIEAIIETAKGNARWIRVSGKSELRDGQCVRIYGAIQDIHDRKVAELGLLESRNRFESLLQTVDGIVWEADVSTLAFTFVSDQSMRILGYAPEEWINKKNFWQSRIHPDDRDQAVGYCHRQAQEGRNHIFDYRIISADGKIVWLKDIVSVIKTDGVPTLLRGVMVDITETKRFEILESLEKTVLDQNATTEHSLKKLLSQYLLGIEQIYPLMKCSIVGIVDGRLSNWCSPSLPAPYIRAIEGLLIGPDSGSCGTAAYLKEKVIVSDIANDPRWARYAHLAIPHQLYSCWSHPIMDSDGNVTATFAIYYDHIKTPDENEMKVIDRAVAILKMILENKKKSEIIISSRSRQQREELKLQEIAYMQSHVVRAPLARLMGIIDLIKNYPHTDIEKNELLDHLLLSAKELDEVIRDISEKTE</sequence>
<evidence type="ECO:0000259" key="6">
    <source>
        <dbReference type="PROSITE" id="PS50112"/>
    </source>
</evidence>
<feature type="domain" description="PAS" evidence="6">
    <location>
        <begin position="137"/>
        <end position="211"/>
    </location>
</feature>
<reference evidence="8" key="1">
    <citation type="submission" date="2021-12" db="EMBL/GenBank/DDBJ databases">
        <title>Novel species in genus Dyadobacter.</title>
        <authorList>
            <person name="Ma C."/>
        </authorList>
    </citation>
    <scope>NUCLEOTIDE SEQUENCE</scope>
    <source>
        <strain evidence="8">LJ419</strain>
    </source>
</reference>
<dbReference type="PROSITE" id="PS50112">
    <property type="entry name" value="PAS"/>
    <property type="match status" value="1"/>
</dbReference>
<dbReference type="InterPro" id="IPR003018">
    <property type="entry name" value="GAF"/>
</dbReference>
<keyword evidence="3" id="KW-0597">Phosphoprotein</keyword>
<dbReference type="GO" id="GO:0004673">
    <property type="term" value="F:protein histidine kinase activity"/>
    <property type="evidence" value="ECO:0007669"/>
    <property type="project" value="UniProtKB-EC"/>
</dbReference>
<evidence type="ECO:0000259" key="7">
    <source>
        <dbReference type="PROSITE" id="PS50113"/>
    </source>
</evidence>
<name>A0A9X1PMR9_9BACT</name>
<comment type="catalytic activity">
    <reaction evidence="1">
        <text>ATP + protein L-histidine = ADP + protein N-phospho-L-histidine.</text>
        <dbReference type="EC" id="2.7.13.3"/>
    </reaction>
</comment>
<organism evidence="8 9">
    <name type="scientific">Dyadobacter chenwenxiniae</name>
    <dbReference type="NCBI Taxonomy" id="2906456"/>
    <lineage>
        <taxon>Bacteria</taxon>
        <taxon>Pseudomonadati</taxon>
        <taxon>Bacteroidota</taxon>
        <taxon>Cytophagia</taxon>
        <taxon>Cytophagales</taxon>
        <taxon>Spirosomataceae</taxon>
        <taxon>Dyadobacter</taxon>
    </lineage>
</organism>
<proteinExistence type="predicted"/>
<dbReference type="InterPro" id="IPR013655">
    <property type="entry name" value="PAS_fold_3"/>
</dbReference>
<dbReference type="PANTHER" id="PTHR43304:SF1">
    <property type="entry name" value="PAC DOMAIN-CONTAINING PROTEIN"/>
    <property type="match status" value="1"/>
</dbReference>
<dbReference type="InterPro" id="IPR052162">
    <property type="entry name" value="Sensor_kinase/Photoreceptor"/>
</dbReference>
<dbReference type="EC" id="2.7.13.3" evidence="2"/>
<evidence type="ECO:0000256" key="5">
    <source>
        <dbReference type="ARBA" id="ARBA00022777"/>
    </source>
</evidence>
<dbReference type="SUPFAM" id="SSF55785">
    <property type="entry name" value="PYP-like sensor domain (PAS domain)"/>
    <property type="match status" value="2"/>
</dbReference>
<keyword evidence="4" id="KW-0808">Transferase</keyword>
<dbReference type="CDD" id="cd00130">
    <property type="entry name" value="PAS"/>
    <property type="match status" value="1"/>
</dbReference>
<dbReference type="SMART" id="SM00086">
    <property type="entry name" value="PAC"/>
    <property type="match status" value="2"/>
</dbReference>
<protein>
    <recommendedName>
        <fullName evidence="2">histidine kinase</fullName>
        <ecNumber evidence="2">2.7.13.3</ecNumber>
    </recommendedName>
</protein>
<dbReference type="RefSeq" id="WP_234656176.1">
    <property type="nucleotide sequence ID" value="NZ_CP094997.1"/>
</dbReference>
<dbReference type="Gene3D" id="3.30.450.40">
    <property type="match status" value="1"/>
</dbReference>
<evidence type="ECO:0000256" key="3">
    <source>
        <dbReference type="ARBA" id="ARBA00022553"/>
    </source>
</evidence>
<dbReference type="Proteomes" id="UP001139000">
    <property type="component" value="Unassembled WGS sequence"/>
</dbReference>
<dbReference type="InterPro" id="IPR029016">
    <property type="entry name" value="GAF-like_dom_sf"/>
</dbReference>
<dbReference type="InterPro" id="IPR000700">
    <property type="entry name" value="PAS-assoc_C"/>
</dbReference>
<evidence type="ECO:0000313" key="8">
    <source>
        <dbReference type="EMBL" id="MCF0063154.1"/>
    </source>
</evidence>
<dbReference type="InterPro" id="IPR000014">
    <property type="entry name" value="PAS"/>
</dbReference>
<dbReference type="AlphaFoldDB" id="A0A9X1PMR9"/>
<dbReference type="Gene3D" id="3.30.450.20">
    <property type="entry name" value="PAS domain"/>
    <property type="match status" value="2"/>
</dbReference>
<evidence type="ECO:0000256" key="1">
    <source>
        <dbReference type="ARBA" id="ARBA00000085"/>
    </source>
</evidence>
<gene>
    <name evidence="8" type="ORF">LXM26_16710</name>
</gene>
<keyword evidence="9" id="KW-1185">Reference proteome</keyword>